<dbReference type="EMBL" id="FNTH01000001">
    <property type="protein sequence ID" value="SEC75328.1"/>
    <property type="molecule type" value="Genomic_DNA"/>
</dbReference>
<feature type="transmembrane region" description="Helical" evidence="5">
    <location>
        <begin position="182"/>
        <end position="200"/>
    </location>
</feature>
<name>A0A1H4V3W1_9BRAD</name>
<keyword evidence="4 5" id="KW-0472">Membrane</keyword>
<dbReference type="Pfam" id="PF01740">
    <property type="entry name" value="STAS"/>
    <property type="match status" value="1"/>
</dbReference>
<proteinExistence type="predicted"/>
<evidence type="ECO:0000313" key="7">
    <source>
        <dbReference type="EMBL" id="SEC75328.1"/>
    </source>
</evidence>
<feature type="transmembrane region" description="Helical" evidence="5">
    <location>
        <begin position="207"/>
        <end position="226"/>
    </location>
</feature>
<dbReference type="Pfam" id="PF00916">
    <property type="entry name" value="Sulfate_transp"/>
    <property type="match status" value="1"/>
</dbReference>
<evidence type="ECO:0000313" key="8">
    <source>
        <dbReference type="Proteomes" id="UP000198992"/>
    </source>
</evidence>
<reference evidence="7 8" key="1">
    <citation type="submission" date="2016-10" db="EMBL/GenBank/DDBJ databases">
        <authorList>
            <person name="de Groot N.N."/>
        </authorList>
    </citation>
    <scope>NUCLEOTIDE SEQUENCE [LARGE SCALE GENOMIC DNA]</scope>
    <source>
        <strain evidence="7 8">MT12</strain>
    </source>
</reference>
<keyword evidence="2 5" id="KW-0812">Transmembrane</keyword>
<feature type="transmembrane region" description="Helical" evidence="5">
    <location>
        <begin position="386"/>
        <end position="414"/>
    </location>
</feature>
<dbReference type="RefSeq" id="WP_092115886.1">
    <property type="nucleotide sequence ID" value="NZ_FNTH01000001.1"/>
</dbReference>
<dbReference type="InterPro" id="IPR011547">
    <property type="entry name" value="SLC26A/SulP_dom"/>
</dbReference>
<evidence type="ECO:0000256" key="5">
    <source>
        <dbReference type="SAM" id="Phobius"/>
    </source>
</evidence>
<dbReference type="OrthoDB" id="9769739at2"/>
<dbReference type="Gene3D" id="3.30.750.24">
    <property type="entry name" value="STAS domain"/>
    <property type="match status" value="1"/>
</dbReference>
<protein>
    <submittedName>
        <fullName evidence="7">Sulfate permease, MFS superfamily</fullName>
    </submittedName>
</protein>
<organism evidence="7 8">
    <name type="scientific">Bradyrhizobium erythrophlei</name>
    <dbReference type="NCBI Taxonomy" id="1437360"/>
    <lineage>
        <taxon>Bacteria</taxon>
        <taxon>Pseudomonadati</taxon>
        <taxon>Pseudomonadota</taxon>
        <taxon>Alphaproteobacteria</taxon>
        <taxon>Hyphomicrobiales</taxon>
        <taxon>Nitrobacteraceae</taxon>
        <taxon>Bradyrhizobium</taxon>
    </lineage>
</organism>
<feature type="transmembrane region" description="Helical" evidence="5">
    <location>
        <begin position="140"/>
        <end position="162"/>
    </location>
</feature>
<feature type="transmembrane region" description="Helical" evidence="5">
    <location>
        <begin position="107"/>
        <end position="128"/>
    </location>
</feature>
<feature type="transmembrane region" description="Helical" evidence="5">
    <location>
        <begin position="331"/>
        <end position="350"/>
    </location>
</feature>
<evidence type="ECO:0000256" key="3">
    <source>
        <dbReference type="ARBA" id="ARBA00022989"/>
    </source>
</evidence>
<gene>
    <name evidence="7" type="ORF">SAMN05444164_2661</name>
</gene>
<feature type="transmembrane region" description="Helical" evidence="5">
    <location>
        <begin position="56"/>
        <end position="77"/>
    </location>
</feature>
<sequence>MADVHQTRATWPIFRSLSAFRPGDLPGDLIAGLTLAAIAIPEQMATARLGGFSPQIGFFAFMAGSLGFAMFGANRFLSCGADSTITPIFAAGLALMATAGSPDYQSLAMALALMVGAIMIAGGLFKLGWIANLLSTPVTVGFLAGISVHILVSQLPGVLGLTTPDGPTLYKLGVLAEKIGQTNFYTLAIGLGVLALVAGSEKISARIPGALIGLVVATIAVIAGHLESKGVKVVGTVPGSLPTPSLPDIAPERWIKLLSLAILIAIVVMVQTAATTRSFLSDPDKPADVDRDFLGAGAGSLLAGLFGAFPVNASPPRTGIVSETGGRTQLAGLFAAAIVLALLAFGATLLQHVPDAALGGVLLFVALRIIRVKQIVAIFRQSFYEFLLVVATSAAIIVLPIEQGVAVGIALSLLHGIWTTTRGQLVEFVHVPGTTIWWPAGPHVTGERKPGIAVVGLQAPLSFLNAEGFHSGVLKTVGHATPKPKLLVIEASGMIEIDFTAAQALRDLFRECRDDGLTVAVARLESSRAQEAFERFDLYAVLPRDHVFHSVDEAVRTLGGKTWGAYSS</sequence>
<accession>A0A1H4V3W1</accession>
<comment type="subcellular location">
    <subcellularLocation>
        <location evidence="1">Membrane</location>
        <topology evidence="1">Multi-pass membrane protein</topology>
    </subcellularLocation>
</comment>
<dbReference type="Proteomes" id="UP000198992">
    <property type="component" value="Unassembled WGS sequence"/>
</dbReference>
<feature type="transmembrane region" description="Helical" evidence="5">
    <location>
        <begin position="357"/>
        <end position="380"/>
    </location>
</feature>
<evidence type="ECO:0000259" key="6">
    <source>
        <dbReference type="PROSITE" id="PS50801"/>
    </source>
</evidence>
<feature type="transmembrane region" description="Helical" evidence="5">
    <location>
        <begin position="254"/>
        <end position="273"/>
    </location>
</feature>
<dbReference type="PROSITE" id="PS50801">
    <property type="entry name" value="STAS"/>
    <property type="match status" value="1"/>
</dbReference>
<dbReference type="GO" id="GO:0055085">
    <property type="term" value="P:transmembrane transport"/>
    <property type="evidence" value="ECO:0007669"/>
    <property type="project" value="InterPro"/>
</dbReference>
<dbReference type="PANTHER" id="PTHR11814">
    <property type="entry name" value="SULFATE TRANSPORTER"/>
    <property type="match status" value="1"/>
</dbReference>
<evidence type="ECO:0000256" key="2">
    <source>
        <dbReference type="ARBA" id="ARBA00022692"/>
    </source>
</evidence>
<dbReference type="SUPFAM" id="SSF52091">
    <property type="entry name" value="SpoIIaa-like"/>
    <property type="match status" value="1"/>
</dbReference>
<dbReference type="InterPro" id="IPR001902">
    <property type="entry name" value="SLC26A/SulP_fam"/>
</dbReference>
<keyword evidence="3 5" id="KW-1133">Transmembrane helix</keyword>
<dbReference type="CDD" id="cd07042">
    <property type="entry name" value="STAS_SulP_like_sulfate_transporter"/>
    <property type="match status" value="1"/>
</dbReference>
<dbReference type="AlphaFoldDB" id="A0A1H4V3W1"/>
<feature type="transmembrane region" description="Helical" evidence="5">
    <location>
        <begin position="293"/>
        <end position="311"/>
    </location>
</feature>
<dbReference type="InterPro" id="IPR036513">
    <property type="entry name" value="STAS_dom_sf"/>
</dbReference>
<evidence type="ECO:0000256" key="4">
    <source>
        <dbReference type="ARBA" id="ARBA00023136"/>
    </source>
</evidence>
<feature type="domain" description="STAS" evidence="6">
    <location>
        <begin position="442"/>
        <end position="558"/>
    </location>
</feature>
<dbReference type="GO" id="GO:0016020">
    <property type="term" value="C:membrane"/>
    <property type="evidence" value="ECO:0007669"/>
    <property type="project" value="UniProtKB-SubCell"/>
</dbReference>
<dbReference type="InterPro" id="IPR002645">
    <property type="entry name" value="STAS_dom"/>
</dbReference>
<evidence type="ECO:0000256" key="1">
    <source>
        <dbReference type="ARBA" id="ARBA00004141"/>
    </source>
</evidence>